<evidence type="ECO:0000256" key="4">
    <source>
        <dbReference type="ARBA" id="ARBA00022840"/>
    </source>
</evidence>
<name>A0A1M6G3U6_9FIRM</name>
<dbReference type="EMBL" id="FQZP01000021">
    <property type="protein sequence ID" value="SHJ04651.1"/>
    <property type="molecule type" value="Genomic_DNA"/>
</dbReference>
<dbReference type="PROSITE" id="PS50893">
    <property type="entry name" value="ABC_TRANSPORTER_2"/>
    <property type="match status" value="1"/>
</dbReference>
<feature type="domain" description="ABC transporter" evidence="6">
    <location>
        <begin position="2"/>
        <end position="233"/>
    </location>
</feature>
<evidence type="ECO:0000313" key="7">
    <source>
        <dbReference type="EMBL" id="SHJ04651.1"/>
    </source>
</evidence>
<evidence type="ECO:0000313" key="8">
    <source>
        <dbReference type="Proteomes" id="UP000324781"/>
    </source>
</evidence>
<reference evidence="7 8" key="1">
    <citation type="submission" date="2016-11" db="EMBL/GenBank/DDBJ databases">
        <authorList>
            <person name="Varghese N."/>
            <person name="Submissions S."/>
        </authorList>
    </citation>
    <scope>NUCLEOTIDE SEQUENCE [LARGE SCALE GENOMIC DNA]</scope>
    <source>
        <strain evidence="7 8">DSM 19027</strain>
    </source>
</reference>
<dbReference type="GO" id="GO:0015658">
    <property type="term" value="F:branched-chain amino acid transmembrane transporter activity"/>
    <property type="evidence" value="ECO:0007669"/>
    <property type="project" value="InterPro"/>
</dbReference>
<sequence length="237" mass="25897">MLSVNNLSLSYGKNRALSNVSFEVQQGEIFSIIGANGAGKSSLLRCISGLVKPMEGTIYYEGKPLPKEPHKITAAGIVHVPEGRRIFAPLTVKENLKAGAFLVKSRSEIEARIEEQYKIFPRLKERENQYAGTLSGGEQQMLAIARALMSRPKLILLDEPSLGLAPLVVKEVFRIIELIREQGVTVLLVEQNAKKALSLADHAVVLENGIIRKTGTGKELLNDQVVKEAYLGAGHSD</sequence>
<dbReference type="PROSITE" id="PS00211">
    <property type="entry name" value="ABC_TRANSPORTER_1"/>
    <property type="match status" value="1"/>
</dbReference>
<dbReference type="InterPro" id="IPR017871">
    <property type="entry name" value="ABC_transporter-like_CS"/>
</dbReference>
<gene>
    <name evidence="7" type="ORF">SAMN05444373_102112</name>
</gene>
<dbReference type="PIRSF" id="PIRSF039137">
    <property type="entry name" value="ABC_branched_ATPase"/>
    <property type="match status" value="1"/>
</dbReference>
<dbReference type="GO" id="GO:0005524">
    <property type="term" value="F:ATP binding"/>
    <property type="evidence" value="ECO:0007669"/>
    <property type="project" value="UniProtKB-KW"/>
</dbReference>
<dbReference type="InterPro" id="IPR052156">
    <property type="entry name" value="BCAA_Transport_ATP-bd_LivF"/>
</dbReference>
<keyword evidence="5" id="KW-0029">Amino-acid transport</keyword>
<evidence type="ECO:0000256" key="3">
    <source>
        <dbReference type="ARBA" id="ARBA00022741"/>
    </source>
</evidence>
<comment type="similarity">
    <text evidence="1">Belongs to the ABC transporter superfamily.</text>
</comment>
<keyword evidence="3" id="KW-0547">Nucleotide-binding</keyword>
<dbReference type="PANTHER" id="PTHR43820">
    <property type="entry name" value="HIGH-AFFINITY BRANCHED-CHAIN AMINO ACID TRANSPORT ATP-BINDING PROTEIN LIVF"/>
    <property type="match status" value="1"/>
</dbReference>
<dbReference type="Proteomes" id="UP000324781">
    <property type="component" value="Unassembled WGS sequence"/>
</dbReference>
<dbReference type="RefSeq" id="WP_149678652.1">
    <property type="nucleotide sequence ID" value="NZ_FQZP01000021.1"/>
</dbReference>
<evidence type="ECO:0000259" key="6">
    <source>
        <dbReference type="PROSITE" id="PS50893"/>
    </source>
</evidence>
<dbReference type="GO" id="GO:0016887">
    <property type="term" value="F:ATP hydrolysis activity"/>
    <property type="evidence" value="ECO:0007669"/>
    <property type="project" value="InterPro"/>
</dbReference>
<protein>
    <submittedName>
        <fullName evidence="7">Amino acid/amide ABC transporter ATP-binding protein 2, HAAT family</fullName>
    </submittedName>
</protein>
<dbReference type="SUPFAM" id="SSF52540">
    <property type="entry name" value="P-loop containing nucleoside triphosphate hydrolases"/>
    <property type="match status" value="1"/>
</dbReference>
<dbReference type="Gene3D" id="3.40.50.300">
    <property type="entry name" value="P-loop containing nucleotide triphosphate hydrolases"/>
    <property type="match status" value="1"/>
</dbReference>
<keyword evidence="4 7" id="KW-0067">ATP-binding</keyword>
<dbReference type="InterPro" id="IPR030660">
    <property type="entry name" value="ABC_branched_ATPase_LivF/BraG"/>
</dbReference>
<dbReference type="OrthoDB" id="9776369at2"/>
<dbReference type="GO" id="GO:0015807">
    <property type="term" value="P:L-amino acid transport"/>
    <property type="evidence" value="ECO:0007669"/>
    <property type="project" value="TreeGrafter"/>
</dbReference>
<dbReference type="InterPro" id="IPR003593">
    <property type="entry name" value="AAA+_ATPase"/>
</dbReference>
<keyword evidence="2" id="KW-0813">Transport</keyword>
<accession>A0A1M6G3U6</accession>
<proteinExistence type="inferred from homology"/>
<dbReference type="SMART" id="SM00382">
    <property type="entry name" value="AAA"/>
    <property type="match status" value="1"/>
</dbReference>
<organism evidence="7 8">
    <name type="scientific">Thermoclostridium caenicola</name>
    <dbReference type="NCBI Taxonomy" id="659425"/>
    <lineage>
        <taxon>Bacteria</taxon>
        <taxon>Bacillati</taxon>
        <taxon>Bacillota</taxon>
        <taxon>Clostridia</taxon>
        <taxon>Eubacteriales</taxon>
        <taxon>Oscillospiraceae</taxon>
        <taxon>Thermoclostridium</taxon>
    </lineage>
</organism>
<dbReference type="Pfam" id="PF00005">
    <property type="entry name" value="ABC_tran"/>
    <property type="match status" value="1"/>
</dbReference>
<evidence type="ECO:0000256" key="1">
    <source>
        <dbReference type="ARBA" id="ARBA00005417"/>
    </source>
</evidence>
<dbReference type="AlphaFoldDB" id="A0A1M6G3U6"/>
<dbReference type="InterPro" id="IPR003439">
    <property type="entry name" value="ABC_transporter-like_ATP-bd"/>
</dbReference>
<dbReference type="InterPro" id="IPR027417">
    <property type="entry name" value="P-loop_NTPase"/>
</dbReference>
<keyword evidence="8" id="KW-1185">Reference proteome</keyword>
<evidence type="ECO:0000256" key="2">
    <source>
        <dbReference type="ARBA" id="ARBA00022448"/>
    </source>
</evidence>
<dbReference type="PANTHER" id="PTHR43820:SF3">
    <property type="entry name" value="BRANCHED-CHAIN AMINO ACID TRANSPORT SYSTEM,ATP-BINDING PROTEIN"/>
    <property type="match status" value="1"/>
</dbReference>
<evidence type="ECO:0000256" key="5">
    <source>
        <dbReference type="ARBA" id="ARBA00022970"/>
    </source>
</evidence>
<dbReference type="CDD" id="cd03224">
    <property type="entry name" value="ABC_TM1139_LivF_branched"/>
    <property type="match status" value="1"/>
</dbReference>